<gene>
    <name evidence="7" type="ORF">DOS76_00850</name>
</gene>
<comment type="catalytic activity">
    <reaction evidence="6">
        <text>precorrin-2 + NAD(+) = sirohydrochlorin + NADH + 2 H(+)</text>
        <dbReference type="Rhea" id="RHEA:15613"/>
        <dbReference type="ChEBI" id="CHEBI:15378"/>
        <dbReference type="ChEBI" id="CHEBI:57540"/>
        <dbReference type="ChEBI" id="CHEBI:57945"/>
        <dbReference type="ChEBI" id="CHEBI:58351"/>
        <dbReference type="ChEBI" id="CHEBI:58827"/>
        <dbReference type="EC" id="1.3.1.76"/>
    </reaction>
</comment>
<dbReference type="PANTHER" id="PTHR35330">
    <property type="entry name" value="SIROHEME BIOSYNTHESIS PROTEIN MET8"/>
    <property type="match status" value="1"/>
</dbReference>
<keyword evidence="5" id="KW-0627">Porphyrin biosynthesis</keyword>
<evidence type="ECO:0000256" key="6">
    <source>
        <dbReference type="ARBA" id="ARBA00047561"/>
    </source>
</evidence>
<evidence type="ECO:0000256" key="3">
    <source>
        <dbReference type="ARBA" id="ARBA00023002"/>
    </source>
</evidence>
<dbReference type="GO" id="GO:0004325">
    <property type="term" value="F:ferrochelatase activity"/>
    <property type="evidence" value="ECO:0007669"/>
    <property type="project" value="InterPro"/>
</dbReference>
<dbReference type="PANTHER" id="PTHR35330:SF1">
    <property type="entry name" value="SIROHEME BIOSYNTHESIS PROTEIN MET8"/>
    <property type="match status" value="1"/>
</dbReference>
<evidence type="ECO:0000256" key="5">
    <source>
        <dbReference type="ARBA" id="ARBA00023244"/>
    </source>
</evidence>
<organism evidence="7 8">
    <name type="scientific">Staphylococcus felis</name>
    <dbReference type="NCBI Taxonomy" id="46127"/>
    <lineage>
        <taxon>Bacteria</taxon>
        <taxon>Bacillati</taxon>
        <taxon>Bacillota</taxon>
        <taxon>Bacilli</taxon>
        <taxon>Bacillales</taxon>
        <taxon>Staphylococcaceae</taxon>
        <taxon>Staphylococcus</taxon>
    </lineage>
</organism>
<sequence length="153" mass="17575">MYPVQLNLNQKHVTIIGGGKIAWRKFKKLKDEGCTIDIVSPTFLELFTDSAWPSHIRFIQKRYESNDIEGADLIIIATNDQEVNDQVRSDAQSHQWVNHTGDRSQSDFFNMKTVTYDHVTFHLSSNGQSVQKTQYYAAKLETFLKTLEGDFDA</sequence>
<dbReference type="Proteomes" id="UP000256337">
    <property type="component" value="Unassembled WGS sequence"/>
</dbReference>
<comment type="pathway">
    <text evidence="1">Porphyrin-containing compound metabolism; siroheme biosynthesis; sirohydrochlorin from precorrin-2: step 1/1.</text>
</comment>
<proteinExistence type="predicted"/>
<evidence type="ECO:0000256" key="4">
    <source>
        <dbReference type="ARBA" id="ARBA00023027"/>
    </source>
</evidence>
<comment type="caution">
    <text evidence="7">The sequence shown here is derived from an EMBL/GenBank/DDBJ whole genome shotgun (WGS) entry which is preliminary data.</text>
</comment>
<keyword evidence="4" id="KW-0520">NAD</keyword>
<dbReference type="Gene3D" id="3.40.50.720">
    <property type="entry name" value="NAD(P)-binding Rossmann-like Domain"/>
    <property type="match status" value="1"/>
</dbReference>
<name>A0AAX1RZ76_9STAP</name>
<evidence type="ECO:0000313" key="8">
    <source>
        <dbReference type="Proteomes" id="UP000256337"/>
    </source>
</evidence>
<evidence type="ECO:0000256" key="2">
    <source>
        <dbReference type="ARBA" id="ARBA00012400"/>
    </source>
</evidence>
<dbReference type="GO" id="GO:0043115">
    <property type="term" value="F:precorrin-2 dehydrogenase activity"/>
    <property type="evidence" value="ECO:0007669"/>
    <property type="project" value="UniProtKB-EC"/>
</dbReference>
<reference evidence="7 8" key="1">
    <citation type="journal article" date="2018" name="Vet. Microbiol.">
        <title>Characterisation of Staphylococcus felis isolated from cats using whole genome sequencing.</title>
        <authorList>
            <person name="Worthing K."/>
            <person name="Pang S."/>
            <person name="Trott D.J."/>
            <person name="Abraham S."/>
            <person name="Coombs G.W."/>
            <person name="Jordan D."/>
            <person name="McIntyre L."/>
            <person name="Davies M.R."/>
            <person name="Norris J."/>
        </authorList>
    </citation>
    <scope>NUCLEOTIDE SEQUENCE [LARGE SCALE GENOMIC DNA]</scope>
    <source>
        <strain evidence="7 8">F25</strain>
    </source>
</reference>
<dbReference type="EMBL" id="QKYD01000016">
    <property type="protein sequence ID" value="REI25200.1"/>
    <property type="molecule type" value="Genomic_DNA"/>
</dbReference>
<protein>
    <recommendedName>
        <fullName evidence="2">precorrin-2 dehydrogenase</fullName>
        <ecNumber evidence="2">1.3.1.76</ecNumber>
    </recommendedName>
</protein>
<dbReference type="InterPro" id="IPR036291">
    <property type="entry name" value="NAD(P)-bd_dom_sf"/>
</dbReference>
<accession>A0AAX1RZ76</accession>
<dbReference type="RefSeq" id="WP_115856331.1">
    <property type="nucleotide sequence ID" value="NZ_CAJUZR010000022.1"/>
</dbReference>
<evidence type="ECO:0000313" key="7">
    <source>
        <dbReference type="EMBL" id="REI25200.1"/>
    </source>
</evidence>
<dbReference type="GO" id="GO:0019354">
    <property type="term" value="P:siroheme biosynthetic process"/>
    <property type="evidence" value="ECO:0007669"/>
    <property type="project" value="InterPro"/>
</dbReference>
<dbReference type="EC" id="1.3.1.76" evidence="2"/>
<keyword evidence="3" id="KW-0560">Oxidoreductase</keyword>
<dbReference type="InterPro" id="IPR006367">
    <property type="entry name" value="Sirohaem_synthase_N"/>
</dbReference>
<evidence type="ECO:0000256" key="1">
    <source>
        <dbReference type="ARBA" id="ARBA00005010"/>
    </source>
</evidence>
<dbReference type="AlphaFoldDB" id="A0AAX1RZ76"/>
<dbReference type="SUPFAM" id="SSF51735">
    <property type="entry name" value="NAD(P)-binding Rossmann-fold domains"/>
    <property type="match status" value="1"/>
</dbReference>
<dbReference type="NCBIfam" id="TIGR01470">
    <property type="entry name" value="cysG_Nterm"/>
    <property type="match status" value="1"/>
</dbReference>
<dbReference type="InterPro" id="IPR028161">
    <property type="entry name" value="Met8-like"/>
</dbReference>
<dbReference type="Pfam" id="PF13241">
    <property type="entry name" value="NAD_binding_7"/>
    <property type="match status" value="1"/>
</dbReference>